<dbReference type="GO" id="GO:0070212">
    <property type="term" value="P:protein poly-ADP-ribosylation"/>
    <property type="evidence" value="ECO:0007669"/>
    <property type="project" value="TreeGrafter"/>
</dbReference>
<dbReference type="Ensembl" id="ENSKMAT00000026089.1">
    <property type="protein sequence ID" value="ENSKMAP00000025764.1"/>
    <property type="gene ID" value="ENSKMAG00000019098.1"/>
</dbReference>
<evidence type="ECO:0000313" key="9">
    <source>
        <dbReference type="Proteomes" id="UP000264800"/>
    </source>
</evidence>
<dbReference type="AlphaFoldDB" id="A0A3Q3BL12"/>
<dbReference type="Pfam" id="PF01661">
    <property type="entry name" value="Macro"/>
    <property type="match status" value="2"/>
</dbReference>
<dbReference type="InterPro" id="IPR002589">
    <property type="entry name" value="Macro_dom"/>
</dbReference>
<evidence type="ECO:0000256" key="4">
    <source>
        <dbReference type="ARBA" id="ARBA00023027"/>
    </source>
</evidence>
<keyword evidence="5" id="KW-0539">Nucleus</keyword>
<dbReference type="OMA" id="CTQIIVE"/>
<evidence type="ECO:0000313" key="8">
    <source>
        <dbReference type="Ensembl" id="ENSKMAP00000025764.1"/>
    </source>
</evidence>
<comment type="subcellular location">
    <subcellularLocation>
        <location evidence="1">Nucleus</location>
    </subcellularLocation>
</comment>
<dbReference type="OrthoDB" id="6133115at2759"/>
<dbReference type="SMART" id="SM00506">
    <property type="entry name" value="A1pp"/>
    <property type="match status" value="2"/>
</dbReference>
<dbReference type="KEGG" id="kmr:108238524"/>
<dbReference type="PANTHER" id="PTHR14453">
    <property type="entry name" value="PARP/ZINC FINGER CCCH TYPE DOMAIN CONTAINING PROTEIN"/>
    <property type="match status" value="1"/>
</dbReference>
<dbReference type="GO" id="GO:0060335">
    <property type="term" value="P:positive regulation of type II interferon-mediated signaling pathway"/>
    <property type="evidence" value="ECO:0007669"/>
    <property type="project" value="TreeGrafter"/>
</dbReference>
<dbReference type="GO" id="GO:0003714">
    <property type="term" value="F:transcription corepressor activity"/>
    <property type="evidence" value="ECO:0007669"/>
    <property type="project" value="TreeGrafter"/>
</dbReference>
<dbReference type="Gene3D" id="3.40.220.10">
    <property type="entry name" value="Leucine Aminopeptidase, subunit E, domain 1"/>
    <property type="match status" value="2"/>
</dbReference>
<feature type="domain" description="Macro" evidence="7">
    <location>
        <begin position="61"/>
        <end position="252"/>
    </location>
</feature>
<evidence type="ECO:0000259" key="7">
    <source>
        <dbReference type="PROSITE" id="PS51154"/>
    </source>
</evidence>
<keyword evidence="4" id="KW-0520">NAD</keyword>
<dbReference type="GO" id="GO:0005737">
    <property type="term" value="C:cytoplasm"/>
    <property type="evidence" value="ECO:0007669"/>
    <property type="project" value="TreeGrafter"/>
</dbReference>
<dbReference type="GeneID" id="108238524"/>
<organism evidence="8 9">
    <name type="scientific">Kryptolebias marmoratus</name>
    <name type="common">Mangrove killifish</name>
    <name type="synonym">Rivulus marmoratus</name>
    <dbReference type="NCBI Taxonomy" id="37003"/>
    <lineage>
        <taxon>Eukaryota</taxon>
        <taxon>Metazoa</taxon>
        <taxon>Chordata</taxon>
        <taxon>Craniata</taxon>
        <taxon>Vertebrata</taxon>
        <taxon>Euteleostomi</taxon>
        <taxon>Actinopterygii</taxon>
        <taxon>Neopterygii</taxon>
        <taxon>Teleostei</taxon>
        <taxon>Neoteleostei</taxon>
        <taxon>Acanthomorphata</taxon>
        <taxon>Ovalentaria</taxon>
        <taxon>Atherinomorphae</taxon>
        <taxon>Cyprinodontiformes</taxon>
        <taxon>Rivulidae</taxon>
        <taxon>Kryptolebias</taxon>
    </lineage>
</organism>
<feature type="region of interest" description="Disordered" evidence="6">
    <location>
        <begin position="252"/>
        <end position="277"/>
    </location>
</feature>
<dbReference type="InterPro" id="IPR052056">
    <property type="entry name" value="Mono-ARTD/PARP"/>
</dbReference>
<dbReference type="GO" id="GO:0044389">
    <property type="term" value="F:ubiquitin-like protein ligase binding"/>
    <property type="evidence" value="ECO:0007669"/>
    <property type="project" value="TreeGrafter"/>
</dbReference>
<protein>
    <submittedName>
        <fullName evidence="8">Poly(ADP-ribose) polymerase family member 9</fullName>
    </submittedName>
</protein>
<keyword evidence="2" id="KW-0328">Glycosyltransferase</keyword>
<reference evidence="8" key="2">
    <citation type="submission" date="2025-09" db="UniProtKB">
        <authorList>
            <consortium name="Ensembl"/>
        </authorList>
    </citation>
    <scope>IDENTIFICATION</scope>
</reference>
<feature type="domain" description="Macro" evidence="7">
    <location>
        <begin position="273"/>
        <end position="451"/>
    </location>
</feature>
<accession>A0A3Q3BL12</accession>
<evidence type="ECO:0000256" key="1">
    <source>
        <dbReference type="ARBA" id="ARBA00004123"/>
    </source>
</evidence>
<dbReference type="CTD" id="83666"/>
<dbReference type="GO" id="GO:1990404">
    <property type="term" value="F:NAD+-protein mono-ADP-ribosyltransferase activity"/>
    <property type="evidence" value="ECO:0007669"/>
    <property type="project" value="TreeGrafter"/>
</dbReference>
<dbReference type="CDD" id="cd02907">
    <property type="entry name" value="Macro_Af1521_BAL-like"/>
    <property type="match status" value="1"/>
</dbReference>
<dbReference type="GO" id="GO:0005634">
    <property type="term" value="C:nucleus"/>
    <property type="evidence" value="ECO:0007669"/>
    <property type="project" value="UniProtKB-SubCell"/>
</dbReference>
<dbReference type="GO" id="GO:0010629">
    <property type="term" value="P:negative regulation of gene expression"/>
    <property type="evidence" value="ECO:0007669"/>
    <property type="project" value="TreeGrafter"/>
</dbReference>
<dbReference type="SUPFAM" id="SSF52949">
    <property type="entry name" value="Macro domain-like"/>
    <property type="match status" value="2"/>
</dbReference>
<feature type="compositionally biased region" description="Low complexity" evidence="6">
    <location>
        <begin position="261"/>
        <end position="277"/>
    </location>
</feature>
<dbReference type="Gene3D" id="3.90.228.10">
    <property type="match status" value="1"/>
</dbReference>
<name>A0A3Q3BL12_KRYMA</name>
<dbReference type="GO" id="GO:0003950">
    <property type="term" value="F:NAD+ poly-ADP-ribosyltransferase activity"/>
    <property type="evidence" value="ECO:0007669"/>
    <property type="project" value="TreeGrafter"/>
</dbReference>
<dbReference type="Proteomes" id="UP000264800">
    <property type="component" value="Unplaced"/>
</dbReference>
<proteinExistence type="predicted"/>
<dbReference type="PANTHER" id="PTHR14453:SF70">
    <property type="entry name" value="PROTEIN MONO-ADP-RIBOSYLTRANSFERASE PARP9"/>
    <property type="match status" value="1"/>
</dbReference>
<evidence type="ECO:0000256" key="2">
    <source>
        <dbReference type="ARBA" id="ARBA00022676"/>
    </source>
</evidence>
<dbReference type="PROSITE" id="PS51154">
    <property type="entry name" value="MACRO"/>
    <property type="match status" value="2"/>
</dbReference>
<evidence type="ECO:0000256" key="3">
    <source>
        <dbReference type="ARBA" id="ARBA00022679"/>
    </source>
</evidence>
<dbReference type="RefSeq" id="XP_017276148.1">
    <property type="nucleotide sequence ID" value="XM_017420659.3"/>
</dbReference>
<reference evidence="8" key="1">
    <citation type="submission" date="2025-08" db="UniProtKB">
        <authorList>
            <consortium name="Ensembl"/>
        </authorList>
    </citation>
    <scope>IDENTIFICATION</scope>
</reference>
<evidence type="ECO:0000256" key="5">
    <source>
        <dbReference type="ARBA" id="ARBA00023242"/>
    </source>
</evidence>
<dbReference type="InterPro" id="IPR043472">
    <property type="entry name" value="Macro_dom-like"/>
</dbReference>
<keyword evidence="3" id="KW-0808">Transferase</keyword>
<dbReference type="GeneTree" id="ENSGT00940000158837"/>
<keyword evidence="9" id="KW-1185">Reference proteome</keyword>
<evidence type="ECO:0000256" key="6">
    <source>
        <dbReference type="SAM" id="MobiDB-lite"/>
    </source>
</evidence>
<dbReference type="SUPFAM" id="SSF56399">
    <property type="entry name" value="ADP-ribosylation"/>
    <property type="match status" value="1"/>
</dbReference>
<sequence>MNRKLDFPLHGSSVNIVKQCGGALSDIIDSKFGCVVTFSGVDVEAGADAAGWRKPAAIAPKKRCEYMLHGGVKVSVWKADLTFFPADAVVNPANEHLNHCGGLAQALSDAGGPKIQKESDDYIKKNGSLKTGEAVALNAGDLPNKMIIHAVGPDLSYSPSYELKKAKSLLEKAIWSIFFQAKEHQLANVAIPAISSGLFHFPLPDCADTIVSTVKCIYDKYSHQRNLPKEIFLVNNDEPTVREMERACRQKLDPHQHMSYSQAASSSTRGASRTSPPSVQIGNVLLTLKKDKIEDQKTDVIVNTASPCRNLSIGQISTAISQKAGGDIQKEVKRANMKGHIICTKSYKLPCREVYHTFCTDKSGAAAQQILYSSVCDCLWTAAANHHKSIAFPAIGTGALRFSKSESAMIMLKAVAKFAQNTQEKMEVFFVIFPSDHETFQAFESQMALFQQGASNHNIKPASLGPPEELPVSRASNPQISLHGPSEESVREAEKWLSVLLNKSSRNVKISNNFLLHFGEQDHLNLSLLTENGVSIEEFFTQGHACVEIDGRSTEDVVLAALQVEEMLCKIQKQFLSEEKQELQLLSDMKVSSDRQTEDLRLPKFTEEKRAFKSQGLWVQKVDEVKNPALEILFDLKKLQLGSSKTERMFQRIPAQFCDMIRHVGFYAEFAPPEDPKYGEGIYFAHTVEKALKLWKENNEEYLYFVEAEVLKGSSVPGKPGLILPPPVGTDPNVLYDSVSGGPDVSVVFSGYQALPKYIFICKMSRV</sequence>
<dbReference type="STRING" id="37003.ENSKMAP00000025764"/>